<comment type="caution">
    <text evidence="2">The sequence shown here is derived from an EMBL/GenBank/DDBJ whole genome shotgun (WGS) entry which is preliminary data.</text>
</comment>
<evidence type="ECO:0000313" key="2">
    <source>
        <dbReference type="EMBL" id="KAJ1193751.1"/>
    </source>
</evidence>
<evidence type="ECO:0000313" key="3">
    <source>
        <dbReference type="Proteomes" id="UP001066276"/>
    </source>
</evidence>
<evidence type="ECO:0000256" key="1">
    <source>
        <dbReference type="SAM" id="MobiDB-lite"/>
    </source>
</evidence>
<keyword evidence="3" id="KW-1185">Reference proteome</keyword>
<name>A0AAV7UZJ9_PLEWA</name>
<feature type="region of interest" description="Disordered" evidence="1">
    <location>
        <begin position="88"/>
        <end position="154"/>
    </location>
</feature>
<protein>
    <submittedName>
        <fullName evidence="2">Uncharacterized protein</fullName>
    </submittedName>
</protein>
<feature type="region of interest" description="Disordered" evidence="1">
    <location>
        <begin position="1"/>
        <end position="68"/>
    </location>
</feature>
<gene>
    <name evidence="2" type="ORF">NDU88_003047</name>
</gene>
<sequence length="174" mass="18519">MAGRNFRQLGGVVQRRRRGGHGDPLPGSGQMHAASPMSGAGGLLPGRVRGRSARRRVPEREGGLASPGVTPLHQGCCRCYCTSEAADSRLPDRMGMHVKSENSTPTPPPDRNSLAMHPCSSHSPPLRTREARPAAPTLPNPCASPPSAPPSPHQEAAIVFISYLLINRQQSQQS</sequence>
<feature type="compositionally biased region" description="Pro residues" evidence="1">
    <location>
        <begin position="136"/>
        <end position="152"/>
    </location>
</feature>
<feature type="compositionally biased region" description="Basic and acidic residues" evidence="1">
    <location>
        <begin position="88"/>
        <end position="100"/>
    </location>
</feature>
<proteinExistence type="predicted"/>
<accession>A0AAV7UZJ9</accession>
<organism evidence="2 3">
    <name type="scientific">Pleurodeles waltl</name>
    <name type="common">Iberian ribbed newt</name>
    <dbReference type="NCBI Taxonomy" id="8319"/>
    <lineage>
        <taxon>Eukaryota</taxon>
        <taxon>Metazoa</taxon>
        <taxon>Chordata</taxon>
        <taxon>Craniata</taxon>
        <taxon>Vertebrata</taxon>
        <taxon>Euteleostomi</taxon>
        <taxon>Amphibia</taxon>
        <taxon>Batrachia</taxon>
        <taxon>Caudata</taxon>
        <taxon>Salamandroidea</taxon>
        <taxon>Salamandridae</taxon>
        <taxon>Pleurodelinae</taxon>
        <taxon>Pleurodeles</taxon>
    </lineage>
</organism>
<dbReference type="AlphaFoldDB" id="A0AAV7UZJ9"/>
<dbReference type="EMBL" id="JANPWB010000004">
    <property type="protein sequence ID" value="KAJ1193751.1"/>
    <property type="molecule type" value="Genomic_DNA"/>
</dbReference>
<dbReference type="Proteomes" id="UP001066276">
    <property type="component" value="Chromosome 2_2"/>
</dbReference>
<reference evidence="2" key="1">
    <citation type="journal article" date="2022" name="bioRxiv">
        <title>Sequencing and chromosome-scale assembly of the giantPleurodeles waltlgenome.</title>
        <authorList>
            <person name="Brown T."/>
            <person name="Elewa A."/>
            <person name="Iarovenko S."/>
            <person name="Subramanian E."/>
            <person name="Araus A.J."/>
            <person name="Petzold A."/>
            <person name="Susuki M."/>
            <person name="Suzuki K.-i.T."/>
            <person name="Hayashi T."/>
            <person name="Toyoda A."/>
            <person name="Oliveira C."/>
            <person name="Osipova E."/>
            <person name="Leigh N.D."/>
            <person name="Simon A."/>
            <person name="Yun M.H."/>
        </authorList>
    </citation>
    <scope>NUCLEOTIDE SEQUENCE</scope>
    <source>
        <strain evidence="2">20211129_DDA</strain>
        <tissue evidence="2">Liver</tissue>
    </source>
</reference>